<keyword evidence="3" id="KW-0233">DNA recombination</keyword>
<dbReference type="InterPro" id="IPR002104">
    <property type="entry name" value="Integrase_catalytic"/>
</dbReference>
<dbReference type="Gene3D" id="1.10.150.130">
    <property type="match status" value="1"/>
</dbReference>
<evidence type="ECO:0000313" key="7">
    <source>
        <dbReference type="EMBL" id="MFC4426987.1"/>
    </source>
</evidence>
<dbReference type="InterPro" id="IPR044068">
    <property type="entry name" value="CB"/>
</dbReference>
<protein>
    <submittedName>
        <fullName evidence="7">Tyrosine-type recombinase/integrase</fullName>
    </submittedName>
</protein>
<proteinExistence type="predicted"/>
<dbReference type="Pfam" id="PF00589">
    <property type="entry name" value="Phage_integrase"/>
    <property type="match status" value="1"/>
</dbReference>
<dbReference type="PANTHER" id="PTHR30349:SF84">
    <property type="entry name" value="PHAGE-RELATED INTEGRASE"/>
    <property type="match status" value="1"/>
</dbReference>
<dbReference type="InterPro" id="IPR004107">
    <property type="entry name" value="Integrase_SAM-like_N"/>
</dbReference>
<sequence>MNDKPKRGNGRGTVRKLPSGRWQWRATVELPSGELQRVAGTVATKTEAEEALSRVRTDAARGQYAVTDRTTLEEYIRAWHEVRKQGQAATYARSHESMMNTHIIPGLGKRRLSSITPRDLEAFYAALTYQDERRGKELKGVKPLSDSMKRMIHNMLHLVFAEAVRHGDLLRNPADVARPKYTREAAREVTVKAWTEEEAAKFYRVARRDRRGVVFCFMLATGLRIGEALGLRWENVEMGAEVARVHIRESLVSVNGKAHRTTPKTARSRRTIVVAGDALAILQEQPEQVKLDREAQEKRYKASDAVFTNSIGGPILPDNVYSLMRRLCEAAGVPYKGTHVLRHSFISIQGQHGRPLEVISAHVGHARASFTQDRYRTVFDKEREALTLEFSGLIKDSE</sequence>
<evidence type="ECO:0000256" key="4">
    <source>
        <dbReference type="PROSITE-ProRule" id="PRU01248"/>
    </source>
</evidence>
<dbReference type="PROSITE" id="PS51900">
    <property type="entry name" value="CB"/>
    <property type="match status" value="1"/>
</dbReference>
<dbReference type="PANTHER" id="PTHR30349">
    <property type="entry name" value="PHAGE INTEGRASE-RELATED"/>
    <property type="match status" value="1"/>
</dbReference>
<dbReference type="Pfam" id="PF14659">
    <property type="entry name" value="Phage_int_SAM_3"/>
    <property type="match status" value="1"/>
</dbReference>
<keyword evidence="1" id="KW-0229">DNA integration</keyword>
<evidence type="ECO:0000256" key="2">
    <source>
        <dbReference type="ARBA" id="ARBA00023125"/>
    </source>
</evidence>
<dbReference type="InterPro" id="IPR011010">
    <property type="entry name" value="DNA_brk_join_enz"/>
</dbReference>
<feature type="domain" description="Core-binding (CB)" evidence="6">
    <location>
        <begin position="70"/>
        <end position="164"/>
    </location>
</feature>
<comment type="caution">
    <text evidence="7">The sequence shown here is derived from an EMBL/GenBank/DDBJ whole genome shotgun (WGS) entry which is preliminary data.</text>
</comment>
<dbReference type="RefSeq" id="WP_380040029.1">
    <property type="nucleotide sequence ID" value="NZ_JBHSEH010000015.1"/>
</dbReference>
<evidence type="ECO:0000259" key="5">
    <source>
        <dbReference type="PROSITE" id="PS51898"/>
    </source>
</evidence>
<feature type="domain" description="Tyr recombinase" evidence="5">
    <location>
        <begin position="189"/>
        <end position="389"/>
    </location>
</feature>
<dbReference type="SUPFAM" id="SSF56349">
    <property type="entry name" value="DNA breaking-rejoining enzymes"/>
    <property type="match status" value="1"/>
</dbReference>
<evidence type="ECO:0000256" key="3">
    <source>
        <dbReference type="ARBA" id="ARBA00023172"/>
    </source>
</evidence>
<reference evidence="8" key="1">
    <citation type="journal article" date="2019" name="Int. J. Syst. Evol. Microbiol.">
        <title>The Global Catalogue of Microorganisms (GCM) 10K type strain sequencing project: providing services to taxonomists for standard genome sequencing and annotation.</title>
        <authorList>
            <consortium name="The Broad Institute Genomics Platform"/>
            <consortium name="The Broad Institute Genome Sequencing Center for Infectious Disease"/>
            <person name="Wu L."/>
            <person name="Ma J."/>
        </authorList>
    </citation>
    <scope>NUCLEOTIDE SEQUENCE [LARGE SCALE GENOMIC DNA]</scope>
    <source>
        <strain evidence="8">CCUG 56029</strain>
    </source>
</reference>
<keyword evidence="2 4" id="KW-0238">DNA-binding</keyword>
<dbReference type="InterPro" id="IPR010998">
    <property type="entry name" value="Integrase_recombinase_N"/>
</dbReference>
<dbReference type="InterPro" id="IPR050090">
    <property type="entry name" value="Tyrosine_recombinase_XerCD"/>
</dbReference>
<keyword evidence="8" id="KW-1185">Reference proteome</keyword>
<gene>
    <name evidence="7" type="ORF">ACFOZ9_12275</name>
</gene>
<dbReference type="PROSITE" id="PS51898">
    <property type="entry name" value="TYR_RECOMBINASE"/>
    <property type="match status" value="1"/>
</dbReference>
<evidence type="ECO:0000313" key="8">
    <source>
        <dbReference type="Proteomes" id="UP001595998"/>
    </source>
</evidence>
<accession>A0ABV8XR12</accession>
<dbReference type="Gene3D" id="1.10.443.10">
    <property type="entry name" value="Intergrase catalytic core"/>
    <property type="match status" value="1"/>
</dbReference>
<dbReference type="EMBL" id="JBHSEH010000015">
    <property type="protein sequence ID" value="MFC4426987.1"/>
    <property type="molecule type" value="Genomic_DNA"/>
</dbReference>
<dbReference type="Proteomes" id="UP001595998">
    <property type="component" value="Unassembled WGS sequence"/>
</dbReference>
<dbReference type="InterPro" id="IPR013762">
    <property type="entry name" value="Integrase-like_cat_sf"/>
</dbReference>
<name>A0ABV8XR12_9DEIO</name>
<evidence type="ECO:0000259" key="6">
    <source>
        <dbReference type="PROSITE" id="PS51900"/>
    </source>
</evidence>
<dbReference type="CDD" id="cd01189">
    <property type="entry name" value="INT_ICEBs1_C_like"/>
    <property type="match status" value="1"/>
</dbReference>
<organism evidence="7 8">
    <name type="scientific">Deinococcus navajonensis</name>
    <dbReference type="NCBI Taxonomy" id="309884"/>
    <lineage>
        <taxon>Bacteria</taxon>
        <taxon>Thermotogati</taxon>
        <taxon>Deinococcota</taxon>
        <taxon>Deinococci</taxon>
        <taxon>Deinococcales</taxon>
        <taxon>Deinococcaceae</taxon>
        <taxon>Deinococcus</taxon>
    </lineage>
</organism>
<evidence type="ECO:0000256" key="1">
    <source>
        <dbReference type="ARBA" id="ARBA00022908"/>
    </source>
</evidence>